<dbReference type="PANTHER" id="PTHR11062:SF73">
    <property type="entry name" value="EXOSTOSIN-LIKE 3"/>
    <property type="match status" value="1"/>
</dbReference>
<evidence type="ECO:0000256" key="2">
    <source>
        <dbReference type="SAM" id="MobiDB-lite"/>
    </source>
</evidence>
<accession>A0A7S3UY51</accession>
<organism evidence="4">
    <name type="scientific">Heterosigma akashiwo</name>
    <name type="common">Chromophytic alga</name>
    <name type="synonym">Heterosigma carterae</name>
    <dbReference type="NCBI Taxonomy" id="2829"/>
    <lineage>
        <taxon>Eukaryota</taxon>
        <taxon>Sar</taxon>
        <taxon>Stramenopiles</taxon>
        <taxon>Ochrophyta</taxon>
        <taxon>Raphidophyceae</taxon>
        <taxon>Chattonellales</taxon>
        <taxon>Chattonellaceae</taxon>
        <taxon>Heterosigma</taxon>
    </lineage>
</organism>
<feature type="region of interest" description="Disordered" evidence="2">
    <location>
        <begin position="53"/>
        <end position="74"/>
    </location>
</feature>
<dbReference type="GO" id="GO:0016757">
    <property type="term" value="F:glycosyltransferase activity"/>
    <property type="evidence" value="ECO:0007669"/>
    <property type="project" value="InterPro"/>
</dbReference>
<proteinExistence type="inferred from homology"/>
<evidence type="ECO:0000313" key="4">
    <source>
        <dbReference type="EMBL" id="CAE0626064.1"/>
    </source>
</evidence>
<dbReference type="InterPro" id="IPR004263">
    <property type="entry name" value="Exostosin"/>
</dbReference>
<protein>
    <recommendedName>
        <fullName evidence="3">Exostosin GT47 domain-containing protein</fullName>
    </recommendedName>
</protein>
<dbReference type="InterPro" id="IPR040911">
    <property type="entry name" value="Exostosin_GT47"/>
</dbReference>
<gene>
    <name evidence="4" type="ORF">HAKA00212_LOCUS4739</name>
</gene>
<dbReference type="PANTHER" id="PTHR11062">
    <property type="entry name" value="EXOSTOSIN HEPARAN SULFATE GLYCOSYLTRANSFERASE -RELATED"/>
    <property type="match status" value="1"/>
</dbReference>
<evidence type="ECO:0000259" key="3">
    <source>
        <dbReference type="Pfam" id="PF03016"/>
    </source>
</evidence>
<dbReference type="Pfam" id="PF03016">
    <property type="entry name" value="Exostosin_GT47"/>
    <property type="match status" value="1"/>
</dbReference>
<feature type="domain" description="Exostosin GT47" evidence="3">
    <location>
        <begin position="237"/>
        <end position="404"/>
    </location>
</feature>
<comment type="similarity">
    <text evidence="1">Belongs to the glycosyltransferase 47 family.</text>
</comment>
<name>A0A7S3UY51_HETAK</name>
<sequence length="483" mass="54935">MPSSLQKRLITILFVALALCSIEIIERKFSYRNQKLSDQPGRPIVYPTRSEETHNYTTRSEETHNYTRRPKHGPKHAWLSTNDICLPFKMNSVAQGCTSFKQTECLSLSSCNISAPTFHFSPVRYYNESDESLCGRQEISTQSYTERFFWEKVASNLGMLADSEESACLTLLYMNLQYYVKHSHPLCRVLPNMLPESQWDGGQGVAFISNLDPAPTWWPDLLGRPIQLTGHMLKCFYREKYDISIPLFYNDQRKKKVEVYQDLFNANSLPPDRRAFFLTLKASVYLEPRGAARLSLSQLHDHGKGVIVQLTCKAPGDQSQKICQDLNNVKEQDSIYEYDRLMNTTFALVPEGRSPASYRLNEVLAAGAIPVFFGDTGDCYVKPFSELVDWEAISLSFTTGEVNDILPTLHAIDGPTRLRMQALGQEAFKSYFESNVKIATTMLTLLARRVQETATSRHLTPNYLALNAALEADSYRHQTLGIR</sequence>
<reference evidence="4" key="1">
    <citation type="submission" date="2021-01" db="EMBL/GenBank/DDBJ databases">
        <authorList>
            <person name="Corre E."/>
            <person name="Pelletier E."/>
            <person name="Niang G."/>
            <person name="Scheremetjew M."/>
            <person name="Finn R."/>
            <person name="Kale V."/>
            <person name="Holt S."/>
            <person name="Cochrane G."/>
            <person name="Meng A."/>
            <person name="Brown T."/>
            <person name="Cohen L."/>
        </authorList>
    </citation>
    <scope>NUCLEOTIDE SEQUENCE</scope>
    <source>
        <strain evidence="4">CCMP3107</strain>
    </source>
</reference>
<dbReference type="EMBL" id="HBIU01010962">
    <property type="protein sequence ID" value="CAE0626064.1"/>
    <property type="molecule type" value="Transcribed_RNA"/>
</dbReference>
<dbReference type="AlphaFoldDB" id="A0A7S3UY51"/>
<feature type="compositionally biased region" description="Basic and acidic residues" evidence="2">
    <location>
        <begin position="53"/>
        <end position="65"/>
    </location>
</feature>
<evidence type="ECO:0000256" key="1">
    <source>
        <dbReference type="ARBA" id="ARBA00010271"/>
    </source>
</evidence>